<name>A0A2T5MK24_9GAMM</name>
<dbReference type="Proteomes" id="UP000244248">
    <property type="component" value="Unassembled WGS sequence"/>
</dbReference>
<keyword evidence="5" id="KW-1185">Reference proteome</keyword>
<dbReference type="Pfam" id="PF01501">
    <property type="entry name" value="Glyco_transf_8"/>
    <property type="match status" value="1"/>
</dbReference>
<dbReference type="AlphaFoldDB" id="A0A2T5MK24"/>
<dbReference type="PANTHER" id="PTHR13778">
    <property type="entry name" value="GLYCOSYLTRANSFERASE 8 DOMAIN-CONTAINING PROTEIN"/>
    <property type="match status" value="1"/>
</dbReference>
<proteinExistence type="predicted"/>
<evidence type="ECO:0000313" key="4">
    <source>
        <dbReference type="EMBL" id="PTU32922.1"/>
    </source>
</evidence>
<evidence type="ECO:0000256" key="2">
    <source>
        <dbReference type="ARBA" id="ARBA00022679"/>
    </source>
</evidence>
<dbReference type="CDD" id="cd04194">
    <property type="entry name" value="GT8_A4GalT_like"/>
    <property type="match status" value="1"/>
</dbReference>
<evidence type="ECO:0000256" key="1">
    <source>
        <dbReference type="ARBA" id="ARBA00022676"/>
    </source>
</evidence>
<dbReference type="OrthoDB" id="9807549at2"/>
<dbReference type="PANTHER" id="PTHR13778:SF47">
    <property type="entry name" value="LIPOPOLYSACCHARIDE 1,3-GALACTOSYLTRANSFERASE"/>
    <property type="match status" value="1"/>
</dbReference>
<gene>
    <name evidence="4" type="ORF">CJD38_02065</name>
</gene>
<dbReference type="Gene3D" id="3.90.550.10">
    <property type="entry name" value="Spore Coat Polysaccharide Biosynthesis Protein SpsA, Chain A"/>
    <property type="match status" value="1"/>
</dbReference>
<keyword evidence="1" id="KW-0328">Glycosyltransferase</keyword>
<keyword evidence="3" id="KW-0479">Metal-binding</keyword>
<comment type="caution">
    <text evidence="4">The sequence shown here is derived from an EMBL/GenBank/DDBJ whole genome shotgun (WGS) entry which is preliminary data.</text>
</comment>
<reference evidence="4 5" key="1">
    <citation type="submission" date="2018-04" db="EMBL/GenBank/DDBJ databases">
        <title>Novel species isolated from glacier.</title>
        <authorList>
            <person name="Liu Q."/>
            <person name="Xin Y.-H."/>
        </authorList>
    </citation>
    <scope>NUCLEOTIDE SEQUENCE [LARGE SCALE GENOMIC DNA]</scope>
    <source>
        <strain evidence="4 5">GT1R17</strain>
    </source>
</reference>
<evidence type="ECO:0000256" key="3">
    <source>
        <dbReference type="ARBA" id="ARBA00022723"/>
    </source>
</evidence>
<organism evidence="4 5">
    <name type="scientific">Stenotrophobium rhamnosiphilum</name>
    <dbReference type="NCBI Taxonomy" id="2029166"/>
    <lineage>
        <taxon>Bacteria</taxon>
        <taxon>Pseudomonadati</taxon>
        <taxon>Pseudomonadota</taxon>
        <taxon>Gammaproteobacteria</taxon>
        <taxon>Nevskiales</taxon>
        <taxon>Nevskiaceae</taxon>
        <taxon>Stenotrophobium</taxon>
    </lineage>
</organism>
<sequence>MSATTLELVCAADERFLPHAATMLLSVVEKAGMPVRVHFLHYDGLSADMLESLRQMLSASGTPLQTYGISDELVREKIGESRPYSYWYRLLFPELAPGLDKALYLDCDIIVVNDLAPLWQMDISNYLWGAVCNPLYPSMEPWPLIELGLPTLGDYVNSGMLLMNLKRMRDEKVIGKFRDYVTAHPKINCPDQDAINALFYKQCLMLHPRWNLQTTFYELAPRHIPVPAEKIREALADPAIVHFISISKPWHYLSRHPLRHLYAQYRAKTPWPNYELEGREFIYRLIRPLPPSLQYRVFDWLVAAKALKQRAAKLLLSKQT</sequence>
<dbReference type="GO" id="GO:0046872">
    <property type="term" value="F:metal ion binding"/>
    <property type="evidence" value="ECO:0007669"/>
    <property type="project" value="UniProtKB-KW"/>
</dbReference>
<dbReference type="EMBL" id="QANS01000001">
    <property type="protein sequence ID" value="PTU32922.1"/>
    <property type="molecule type" value="Genomic_DNA"/>
</dbReference>
<dbReference type="GO" id="GO:0016757">
    <property type="term" value="F:glycosyltransferase activity"/>
    <property type="evidence" value="ECO:0007669"/>
    <property type="project" value="UniProtKB-KW"/>
</dbReference>
<dbReference type="RefSeq" id="WP_107938630.1">
    <property type="nucleotide sequence ID" value="NZ_QANS01000001.1"/>
</dbReference>
<dbReference type="InterPro" id="IPR029044">
    <property type="entry name" value="Nucleotide-diphossugar_trans"/>
</dbReference>
<protein>
    <recommendedName>
        <fullName evidence="6">Glycosyltransferase family 8 protein</fullName>
    </recommendedName>
</protein>
<keyword evidence="2" id="KW-0808">Transferase</keyword>
<evidence type="ECO:0000313" key="5">
    <source>
        <dbReference type="Proteomes" id="UP000244248"/>
    </source>
</evidence>
<dbReference type="SUPFAM" id="SSF53448">
    <property type="entry name" value="Nucleotide-diphospho-sugar transferases"/>
    <property type="match status" value="1"/>
</dbReference>
<evidence type="ECO:0008006" key="6">
    <source>
        <dbReference type="Google" id="ProtNLM"/>
    </source>
</evidence>
<accession>A0A2T5MK24</accession>
<dbReference type="InterPro" id="IPR002495">
    <property type="entry name" value="Glyco_trans_8"/>
</dbReference>
<dbReference type="InterPro" id="IPR050748">
    <property type="entry name" value="Glycosyltrans_8_dom-fam"/>
</dbReference>